<evidence type="ECO:0000313" key="3">
    <source>
        <dbReference type="EMBL" id="KAJ8878721.1"/>
    </source>
</evidence>
<dbReference type="Proteomes" id="UP001159363">
    <property type="component" value="Chromosome 6"/>
</dbReference>
<keyword evidence="4" id="KW-1185">Reference proteome</keyword>
<dbReference type="InterPro" id="IPR029526">
    <property type="entry name" value="PGBD"/>
</dbReference>
<dbReference type="EMBL" id="JARBHB010000007">
    <property type="protein sequence ID" value="KAJ8878721.1"/>
    <property type="molecule type" value="Genomic_DNA"/>
</dbReference>
<dbReference type="Pfam" id="PF13843">
    <property type="entry name" value="DDE_Tnp_1_7"/>
    <property type="match status" value="1"/>
</dbReference>
<dbReference type="PANTHER" id="PTHR46599:SF6">
    <property type="entry name" value="DUAL SPECIFICITY PHOSPHATASE 26"/>
    <property type="match status" value="1"/>
</dbReference>
<accession>A0ABQ9H3G8</accession>
<protein>
    <recommendedName>
        <fullName evidence="2">PiggyBac transposable element-derived protein domain-containing protein</fullName>
    </recommendedName>
</protein>
<feature type="domain" description="PiggyBac transposable element-derived protein" evidence="2">
    <location>
        <begin position="99"/>
        <end position="248"/>
    </location>
</feature>
<name>A0ABQ9H3G8_9NEOP</name>
<gene>
    <name evidence="3" type="ORF">PR048_019307</name>
</gene>
<organism evidence="3 4">
    <name type="scientific">Dryococelus australis</name>
    <dbReference type="NCBI Taxonomy" id="614101"/>
    <lineage>
        <taxon>Eukaryota</taxon>
        <taxon>Metazoa</taxon>
        <taxon>Ecdysozoa</taxon>
        <taxon>Arthropoda</taxon>
        <taxon>Hexapoda</taxon>
        <taxon>Insecta</taxon>
        <taxon>Pterygota</taxon>
        <taxon>Neoptera</taxon>
        <taxon>Polyneoptera</taxon>
        <taxon>Phasmatodea</taxon>
        <taxon>Verophasmatodea</taxon>
        <taxon>Anareolatae</taxon>
        <taxon>Phasmatidae</taxon>
        <taxon>Eurycanthinae</taxon>
        <taxon>Dryococelus</taxon>
    </lineage>
</organism>
<dbReference type="PANTHER" id="PTHR46599">
    <property type="entry name" value="PIGGYBAC TRANSPOSABLE ELEMENT-DERIVED PROTEIN 4"/>
    <property type="match status" value="1"/>
</dbReference>
<feature type="region of interest" description="Disordered" evidence="1">
    <location>
        <begin position="1"/>
        <end position="37"/>
    </location>
</feature>
<reference evidence="3 4" key="1">
    <citation type="submission" date="2023-02" db="EMBL/GenBank/DDBJ databases">
        <title>LHISI_Scaffold_Assembly.</title>
        <authorList>
            <person name="Stuart O.P."/>
            <person name="Cleave R."/>
            <person name="Magrath M.J.L."/>
            <person name="Mikheyev A.S."/>
        </authorList>
    </citation>
    <scope>NUCLEOTIDE SEQUENCE [LARGE SCALE GENOMIC DNA]</scope>
    <source>
        <strain evidence="3">Daus_M_001</strain>
        <tissue evidence="3">Leg muscle</tissue>
    </source>
</reference>
<evidence type="ECO:0000313" key="4">
    <source>
        <dbReference type="Proteomes" id="UP001159363"/>
    </source>
</evidence>
<comment type="caution">
    <text evidence="3">The sequence shown here is derived from an EMBL/GenBank/DDBJ whole genome shotgun (WGS) entry which is preliminary data.</text>
</comment>
<evidence type="ECO:0000256" key="1">
    <source>
        <dbReference type="SAM" id="MobiDB-lite"/>
    </source>
</evidence>
<proteinExistence type="predicted"/>
<sequence>MVFVASSTENEGYDSSLSDIESEHSDHNTASEQSVSEQSEAEIAECLLADNFYLGKDKETRWGKHLPRRPRNVRTGARNIISHPPRGIAKNVDTILESWKMFFPANIVEEIVDYTNKYLTKMRQRVSRPRDCLNTTLKKMYAFLHLMYIAGLKKAQHLNLQELWVDDWIDPDCFRAPLSIKRFATLLRALRFDELDTREARKKVDNWSAIRNIFEEFVTKCSSYYHVGEYITIDKVLEAFRGRCEFRQ</sequence>
<feature type="compositionally biased region" description="Polar residues" evidence="1">
    <location>
        <begin position="1"/>
        <end position="19"/>
    </location>
</feature>
<evidence type="ECO:0000259" key="2">
    <source>
        <dbReference type="Pfam" id="PF13843"/>
    </source>
</evidence>